<feature type="domain" description="VWFA" evidence="1">
    <location>
        <begin position="450"/>
        <end position="638"/>
    </location>
</feature>
<dbReference type="InterPro" id="IPR036465">
    <property type="entry name" value="vWFA_dom_sf"/>
</dbReference>
<keyword evidence="3" id="KW-1185">Reference proteome</keyword>
<dbReference type="Proteomes" id="UP001176961">
    <property type="component" value="Unassembled WGS sequence"/>
</dbReference>
<dbReference type="AlphaFoldDB" id="A0AA36M0Y7"/>
<dbReference type="SUPFAM" id="SSF53300">
    <property type="entry name" value="vWA-like"/>
    <property type="match status" value="1"/>
</dbReference>
<protein>
    <recommendedName>
        <fullName evidence="1">VWFA domain-containing protein</fullName>
    </recommendedName>
</protein>
<sequence>MVKKSSELLALISFLQIMSLATAGLFENLCVHPFQFGTGKQKGLNCTVKYKKFTTKKNHARELCDTLSPFDVLDYKNGFPTVCTYVKSLKCDDHELPIDDLCITVMVQSSYSENACGEDYQLHTIQSRLEHKWITVLMQPKYFDLWIGNEAHEMQFKKPILPKRLRKTNKKKLKIKLRVDTGTMEFIPRGTTLYAKISEVLFHVCARKAEVFEHKIEEDHELVEKIGIPTGFANDSTERARPFFHMPIMVPVRGTKMDASVQELQKACEVLPNGYVASLRDFRDPGEFAALRAEFPSGLYRTTIAFLPNASYAKKPTCKGNKRFKGMRIKYMYYGPDNSSQTPHEHWKDKYPSWKCADLPRTTVAMETHYMDIPAMARRNLICSYGTPPNLPPVKLEEQCNKLAHWDSDKGSCVCNDPSADGRLKYPEKFKDYPEGAVCFDCENAVITRSIVFILDGSGTVTPEGWRRQKEFMMKVIKYIKNVRVGLVVISARSYPEILIDHFENVKFRFENFLMTREYPWTWTAIGPALYEARWMLSKETTTQKIIVMISDGDEDQCKSRPPICGDEEHRRIRLHPQRQEADLVWAAGIKLIYIVCTDRYKTDRDFASRVAHIARGIENAIPVEHYTKLDKSIFDNVLEEICKEAMAGL</sequence>
<dbReference type="Gene3D" id="3.40.50.410">
    <property type="entry name" value="von Willebrand factor, type A domain"/>
    <property type="match status" value="1"/>
</dbReference>
<name>A0AA36M0Y7_CYLNA</name>
<dbReference type="PROSITE" id="PS50234">
    <property type="entry name" value="VWFA"/>
    <property type="match status" value="1"/>
</dbReference>
<dbReference type="InterPro" id="IPR002035">
    <property type="entry name" value="VWF_A"/>
</dbReference>
<dbReference type="EMBL" id="CATQJL010000112">
    <property type="protein sequence ID" value="CAJ0595263.1"/>
    <property type="molecule type" value="Genomic_DNA"/>
</dbReference>
<dbReference type="Pfam" id="PF00092">
    <property type="entry name" value="VWA"/>
    <property type="match status" value="1"/>
</dbReference>
<reference evidence="2" key="1">
    <citation type="submission" date="2023-07" db="EMBL/GenBank/DDBJ databases">
        <authorList>
            <consortium name="CYATHOMIX"/>
        </authorList>
    </citation>
    <scope>NUCLEOTIDE SEQUENCE</scope>
    <source>
        <strain evidence="2">N/A</strain>
    </source>
</reference>
<evidence type="ECO:0000259" key="1">
    <source>
        <dbReference type="PROSITE" id="PS50234"/>
    </source>
</evidence>
<comment type="caution">
    <text evidence="2">The sequence shown here is derived from an EMBL/GenBank/DDBJ whole genome shotgun (WGS) entry which is preliminary data.</text>
</comment>
<accession>A0AA36M0Y7</accession>
<gene>
    <name evidence="2" type="ORF">CYNAS_LOCUS7246</name>
</gene>
<evidence type="ECO:0000313" key="3">
    <source>
        <dbReference type="Proteomes" id="UP001176961"/>
    </source>
</evidence>
<organism evidence="2 3">
    <name type="scientific">Cylicocyclus nassatus</name>
    <name type="common">Nematode worm</name>
    <dbReference type="NCBI Taxonomy" id="53992"/>
    <lineage>
        <taxon>Eukaryota</taxon>
        <taxon>Metazoa</taxon>
        <taxon>Ecdysozoa</taxon>
        <taxon>Nematoda</taxon>
        <taxon>Chromadorea</taxon>
        <taxon>Rhabditida</taxon>
        <taxon>Rhabditina</taxon>
        <taxon>Rhabditomorpha</taxon>
        <taxon>Strongyloidea</taxon>
        <taxon>Strongylidae</taxon>
        <taxon>Cylicocyclus</taxon>
    </lineage>
</organism>
<proteinExistence type="predicted"/>
<evidence type="ECO:0000313" key="2">
    <source>
        <dbReference type="EMBL" id="CAJ0595263.1"/>
    </source>
</evidence>